<name>A0A916XJ19_9ACTN</name>
<evidence type="ECO:0000313" key="2">
    <source>
        <dbReference type="Proteomes" id="UP000641514"/>
    </source>
</evidence>
<accession>A0A916XJ19</accession>
<sequence length="267" mass="30083">MKLHHLRTFTAASLTTLTITACSPLPEEPTPNPLTPVPTEDYVFPVELAGDYTVRWTASDGIDLTSPEATIARAISEAITLSALVGEELSYPGWFEFWETYNKRPDIVDHERTLGTPSAWRYLGTEDRYLYLLEETDNGIRAEYCNDASYSVTSRDHGETYNWTPSFTELRGGGKFPAPIYSAQLIFNQTDPTATNSTTREPSGLRAPNWNVFEGWEGVKLLATGDHHFCRDWYENRNRDTDMPEWFDTTGTPPTGLPPVKPSHPGW</sequence>
<evidence type="ECO:0008006" key="3">
    <source>
        <dbReference type="Google" id="ProtNLM"/>
    </source>
</evidence>
<protein>
    <recommendedName>
        <fullName evidence="3">Lipoprotein</fullName>
    </recommendedName>
</protein>
<reference evidence="1" key="1">
    <citation type="journal article" date="2014" name="Int. J. Syst. Evol. Microbiol.">
        <title>Complete genome sequence of Corynebacterium casei LMG S-19264T (=DSM 44701T), isolated from a smear-ripened cheese.</title>
        <authorList>
            <consortium name="US DOE Joint Genome Institute (JGI-PGF)"/>
            <person name="Walter F."/>
            <person name="Albersmeier A."/>
            <person name="Kalinowski J."/>
            <person name="Ruckert C."/>
        </authorList>
    </citation>
    <scope>NUCLEOTIDE SEQUENCE</scope>
    <source>
        <strain evidence="1">CGMCC 1.15478</strain>
    </source>
</reference>
<dbReference type="AlphaFoldDB" id="A0A916XJ19"/>
<dbReference type="Proteomes" id="UP000641514">
    <property type="component" value="Unassembled WGS sequence"/>
</dbReference>
<comment type="caution">
    <text evidence="1">The sequence shown here is derived from an EMBL/GenBank/DDBJ whole genome shotgun (WGS) entry which is preliminary data.</text>
</comment>
<gene>
    <name evidence="1" type="ORF">GCM10011410_29060</name>
</gene>
<proteinExistence type="predicted"/>
<dbReference type="RefSeq" id="WP_188676483.1">
    <property type="nucleotide sequence ID" value="NZ_BMJH01000003.1"/>
</dbReference>
<evidence type="ECO:0000313" key="1">
    <source>
        <dbReference type="EMBL" id="GGC74050.1"/>
    </source>
</evidence>
<dbReference type="EMBL" id="BMJH01000003">
    <property type="protein sequence ID" value="GGC74050.1"/>
    <property type="molecule type" value="Genomic_DNA"/>
</dbReference>
<dbReference type="PROSITE" id="PS51257">
    <property type="entry name" value="PROKAR_LIPOPROTEIN"/>
    <property type="match status" value="1"/>
</dbReference>
<keyword evidence="2" id="KW-1185">Reference proteome</keyword>
<reference evidence="1" key="2">
    <citation type="submission" date="2020-09" db="EMBL/GenBank/DDBJ databases">
        <authorList>
            <person name="Sun Q."/>
            <person name="Zhou Y."/>
        </authorList>
    </citation>
    <scope>NUCLEOTIDE SEQUENCE</scope>
    <source>
        <strain evidence="1">CGMCC 1.15478</strain>
    </source>
</reference>
<organism evidence="1 2">
    <name type="scientific">Hoyosella rhizosphaerae</name>
    <dbReference type="NCBI Taxonomy" id="1755582"/>
    <lineage>
        <taxon>Bacteria</taxon>
        <taxon>Bacillati</taxon>
        <taxon>Actinomycetota</taxon>
        <taxon>Actinomycetes</taxon>
        <taxon>Mycobacteriales</taxon>
        <taxon>Hoyosellaceae</taxon>
        <taxon>Hoyosella</taxon>
    </lineage>
</organism>